<protein>
    <submittedName>
        <fullName evidence="1">DUF177 domain-containing protein</fullName>
    </submittedName>
</protein>
<gene>
    <name evidence="1" type="ORF">LKD37_16110</name>
</gene>
<dbReference type="Pfam" id="PF02620">
    <property type="entry name" value="YceD"/>
    <property type="match status" value="1"/>
</dbReference>
<dbReference type="AlphaFoldDB" id="A0AAE3DEE3"/>
<dbReference type="Proteomes" id="UP001199319">
    <property type="component" value="Unassembled WGS sequence"/>
</dbReference>
<evidence type="ECO:0000313" key="2">
    <source>
        <dbReference type="Proteomes" id="UP001199319"/>
    </source>
</evidence>
<dbReference type="InterPro" id="IPR003772">
    <property type="entry name" value="YceD"/>
</dbReference>
<dbReference type="EMBL" id="JAJEPW010000091">
    <property type="protein sequence ID" value="MCC2130998.1"/>
    <property type="molecule type" value="Genomic_DNA"/>
</dbReference>
<name>A0AAE3DEE3_9FIRM</name>
<keyword evidence="2" id="KW-1185">Reference proteome</keyword>
<dbReference type="PANTHER" id="PTHR34374:SF1">
    <property type="entry name" value="LARGE RIBOSOMAL RNA SUBUNIT ACCUMULATION PROTEIN YCED HOMOLOG 1, CHLOROPLASTIC"/>
    <property type="match status" value="1"/>
</dbReference>
<dbReference type="PANTHER" id="PTHR34374">
    <property type="entry name" value="LARGE RIBOSOMAL RNA SUBUNIT ACCUMULATION PROTEIN YCED HOMOLOG 1, CHLOROPLASTIC"/>
    <property type="match status" value="1"/>
</dbReference>
<sequence length="167" mass="18493">MILNVNRILHTPGASQDFHFEMDLSDLEFGGERPVVHPVAVDGRVYNQAGVLLCELQASTTLRCVCDRCMEEFDSPKTASFSCILAEEKQDQENDDIVLLDHDEVDLADLASTAFILDMDTKTLCSEDCKGLCPGCGVNLNREACRCKKQVDPRLAKLAQLLAQDDE</sequence>
<accession>A0AAE3DEE3</accession>
<organism evidence="1 2">
    <name type="scientific">Brotocaccenecus cirricatena</name>
    <dbReference type="NCBI Taxonomy" id="3064195"/>
    <lineage>
        <taxon>Bacteria</taxon>
        <taxon>Bacillati</taxon>
        <taxon>Bacillota</taxon>
        <taxon>Clostridia</taxon>
        <taxon>Eubacteriales</taxon>
        <taxon>Oscillospiraceae</taxon>
        <taxon>Brotocaccenecus</taxon>
    </lineage>
</organism>
<comment type="caution">
    <text evidence="1">The sequence shown here is derived from an EMBL/GenBank/DDBJ whole genome shotgun (WGS) entry which is preliminary data.</text>
</comment>
<proteinExistence type="predicted"/>
<evidence type="ECO:0000313" key="1">
    <source>
        <dbReference type="EMBL" id="MCC2130998.1"/>
    </source>
</evidence>
<reference evidence="1" key="1">
    <citation type="submission" date="2021-10" db="EMBL/GenBank/DDBJ databases">
        <title>Anaerobic single-cell dispensing facilitates the cultivation of human gut bacteria.</title>
        <authorList>
            <person name="Afrizal A."/>
        </authorList>
    </citation>
    <scope>NUCLEOTIDE SEQUENCE</scope>
    <source>
        <strain evidence="1">CLA-AA-H272</strain>
    </source>
</reference>
<dbReference type="RefSeq" id="WP_302930119.1">
    <property type="nucleotide sequence ID" value="NZ_JAJEPW010000091.1"/>
</dbReference>